<organism evidence="12 13">
    <name type="scientific">Ectocarpus siliculosus</name>
    <name type="common">Brown alga</name>
    <name type="synonym">Conferva siliculosa</name>
    <dbReference type="NCBI Taxonomy" id="2880"/>
    <lineage>
        <taxon>Eukaryota</taxon>
        <taxon>Sar</taxon>
        <taxon>Stramenopiles</taxon>
        <taxon>Ochrophyta</taxon>
        <taxon>PX clade</taxon>
        <taxon>Phaeophyceae</taxon>
        <taxon>Ectocarpales</taxon>
        <taxon>Ectocarpaceae</taxon>
        <taxon>Ectocarpus</taxon>
    </lineage>
</organism>
<evidence type="ECO:0000256" key="10">
    <source>
        <dbReference type="SAM" id="Phobius"/>
    </source>
</evidence>
<gene>
    <name evidence="12" type="ORF">Esi_0383_0007</name>
</gene>
<dbReference type="PANTHER" id="PTHR21290:SF25">
    <property type="entry name" value="SPHINGOMYELIN SYNTHASE-RELATED PROTEIN 1"/>
    <property type="match status" value="1"/>
</dbReference>
<feature type="region of interest" description="Disordered" evidence="9">
    <location>
        <begin position="1"/>
        <end position="69"/>
    </location>
</feature>
<keyword evidence="13" id="KW-1185">Reference proteome</keyword>
<evidence type="ECO:0000256" key="9">
    <source>
        <dbReference type="SAM" id="MobiDB-lite"/>
    </source>
</evidence>
<dbReference type="STRING" id="2880.D7FZR1"/>
<keyword evidence="3" id="KW-0808">Transferase</keyword>
<dbReference type="Proteomes" id="UP000002630">
    <property type="component" value="Linkage Group LG11"/>
</dbReference>
<protein>
    <recommendedName>
        <fullName evidence="11">Sphingomyelin synthase-like domain-containing protein</fullName>
    </recommendedName>
</protein>
<dbReference type="eggNOG" id="KOG3058">
    <property type="taxonomic scope" value="Eukaryota"/>
</dbReference>
<keyword evidence="6 10" id="KW-1133">Transmembrane helix</keyword>
<dbReference type="GO" id="GO:0033188">
    <property type="term" value="F:sphingomyelin synthase activity"/>
    <property type="evidence" value="ECO:0007669"/>
    <property type="project" value="TreeGrafter"/>
</dbReference>
<evidence type="ECO:0000256" key="8">
    <source>
        <dbReference type="ARBA" id="ARBA00023136"/>
    </source>
</evidence>
<dbReference type="AlphaFoldDB" id="D7FZR1"/>
<keyword evidence="8 10" id="KW-0472">Membrane</keyword>
<dbReference type="GO" id="GO:0046513">
    <property type="term" value="P:ceramide biosynthetic process"/>
    <property type="evidence" value="ECO:0007669"/>
    <property type="project" value="TreeGrafter"/>
</dbReference>
<keyword evidence="7" id="KW-0443">Lipid metabolism</keyword>
<dbReference type="OrthoDB" id="346910at2759"/>
<proteinExistence type="inferred from homology"/>
<comment type="similarity">
    <text evidence="2">Belongs to the sphingomyelin synthase family.</text>
</comment>
<evidence type="ECO:0000256" key="7">
    <source>
        <dbReference type="ARBA" id="ARBA00023098"/>
    </source>
</evidence>
<dbReference type="InterPro" id="IPR025749">
    <property type="entry name" value="Sphingomyelin_synth-like_dom"/>
</dbReference>
<dbReference type="GO" id="GO:0000139">
    <property type="term" value="C:Golgi membrane"/>
    <property type="evidence" value="ECO:0007669"/>
    <property type="project" value="TreeGrafter"/>
</dbReference>
<feature type="domain" description="Sphingomyelin synthase-like" evidence="11">
    <location>
        <begin position="350"/>
        <end position="431"/>
    </location>
</feature>
<feature type="transmembrane region" description="Helical" evidence="10">
    <location>
        <begin position="191"/>
        <end position="212"/>
    </location>
</feature>
<dbReference type="GO" id="GO:0047493">
    <property type="term" value="F:ceramide cholinephosphotransferase activity"/>
    <property type="evidence" value="ECO:0007669"/>
    <property type="project" value="TreeGrafter"/>
</dbReference>
<evidence type="ECO:0000256" key="2">
    <source>
        <dbReference type="ARBA" id="ARBA00005441"/>
    </source>
</evidence>
<feature type="compositionally biased region" description="Low complexity" evidence="9">
    <location>
        <begin position="20"/>
        <end position="30"/>
    </location>
</feature>
<evidence type="ECO:0000256" key="1">
    <source>
        <dbReference type="ARBA" id="ARBA00004141"/>
    </source>
</evidence>
<dbReference type="GO" id="GO:0005886">
    <property type="term" value="C:plasma membrane"/>
    <property type="evidence" value="ECO:0007669"/>
    <property type="project" value="TreeGrafter"/>
</dbReference>
<dbReference type="EMBL" id="FN649736">
    <property type="protein sequence ID" value="CBJ32868.1"/>
    <property type="molecule type" value="Genomic_DNA"/>
</dbReference>
<evidence type="ECO:0000259" key="11">
    <source>
        <dbReference type="Pfam" id="PF14360"/>
    </source>
</evidence>
<reference evidence="12 13" key="1">
    <citation type="journal article" date="2010" name="Nature">
        <title>The Ectocarpus genome and the independent evolution of multicellularity in brown algae.</title>
        <authorList>
            <person name="Cock J.M."/>
            <person name="Sterck L."/>
            <person name="Rouze P."/>
            <person name="Scornet D."/>
            <person name="Allen A.E."/>
            <person name="Amoutzias G."/>
            <person name="Anthouard V."/>
            <person name="Artiguenave F."/>
            <person name="Aury J.M."/>
            <person name="Badger J.H."/>
            <person name="Beszteri B."/>
            <person name="Billiau K."/>
            <person name="Bonnet E."/>
            <person name="Bothwell J.H."/>
            <person name="Bowler C."/>
            <person name="Boyen C."/>
            <person name="Brownlee C."/>
            <person name="Carrano C.J."/>
            <person name="Charrier B."/>
            <person name="Cho G.Y."/>
            <person name="Coelho S.M."/>
            <person name="Collen J."/>
            <person name="Corre E."/>
            <person name="Da Silva C."/>
            <person name="Delage L."/>
            <person name="Delaroque N."/>
            <person name="Dittami S.M."/>
            <person name="Doulbeau S."/>
            <person name="Elias M."/>
            <person name="Farnham G."/>
            <person name="Gachon C.M."/>
            <person name="Gschloessl B."/>
            <person name="Heesch S."/>
            <person name="Jabbari K."/>
            <person name="Jubin C."/>
            <person name="Kawai H."/>
            <person name="Kimura K."/>
            <person name="Kloareg B."/>
            <person name="Kupper F.C."/>
            <person name="Lang D."/>
            <person name="Le Bail A."/>
            <person name="Leblanc C."/>
            <person name="Lerouge P."/>
            <person name="Lohr M."/>
            <person name="Lopez P.J."/>
            <person name="Martens C."/>
            <person name="Maumus F."/>
            <person name="Michel G."/>
            <person name="Miranda-Saavedra D."/>
            <person name="Morales J."/>
            <person name="Moreau H."/>
            <person name="Motomura T."/>
            <person name="Nagasato C."/>
            <person name="Napoli C.A."/>
            <person name="Nelson D.R."/>
            <person name="Nyvall-Collen P."/>
            <person name="Peters A.F."/>
            <person name="Pommier C."/>
            <person name="Potin P."/>
            <person name="Poulain J."/>
            <person name="Quesneville H."/>
            <person name="Read B."/>
            <person name="Rensing S.A."/>
            <person name="Ritter A."/>
            <person name="Rousvoal S."/>
            <person name="Samanta M."/>
            <person name="Samson G."/>
            <person name="Schroeder D.C."/>
            <person name="Segurens B."/>
            <person name="Strittmatter M."/>
            <person name="Tonon T."/>
            <person name="Tregear J.W."/>
            <person name="Valentin K."/>
            <person name="von Dassow P."/>
            <person name="Yamagishi T."/>
            <person name="Van de Peer Y."/>
            <person name="Wincker P."/>
        </authorList>
    </citation>
    <scope>NUCLEOTIDE SEQUENCE [LARGE SCALE GENOMIC DNA]</scope>
    <source>
        <strain evidence="13">Ec32 / CCAP1310/4</strain>
    </source>
</reference>
<comment type="subcellular location">
    <subcellularLocation>
        <location evidence="1">Membrane</location>
        <topology evidence="1">Multi-pass membrane protein</topology>
    </subcellularLocation>
</comment>
<keyword evidence="4 10" id="KW-0812">Transmembrane</keyword>
<sequence length="465" mass="51002">MVDEVRHRGKAPPFSFPGRAAEAATANANAKEQQHKRAVEKKSGASSNNNNNPQAEHRSASSMPAATAGQRGKKVSALINRGVEWETWLVGLQHKLLLGVAPTEDVVGPPLGKKRERNDSGNNNVACGCGWGNTVASAPSRSGQQQQQRSSGCKRCGRKRYLYRMVAAAADISERASFHRGFLCWTYASRLLAAGFFFLVAVYLNALATMVATHRNPYAMLLDRSGEPLGAHTLPDLGHDLWALLLNRLGHHTDYIDEHALPDRMVSFAGMVGDLFILCHPQRLKIMRRVFIIFGTVLMMRAVSVSVTVLPDASPVCRERFEEDAAIAELFPGAFLEAARFVWSPTSFVTCGDMVFSGHTTCLVMVAMTFRRYCRASELQTKVLLRGFHLSEGVLSAVRRAVYAYVALGALVIIGSKLHYTLDVLLAVLVTFWRRRGGGMGRGGVVVLTRKGCAQFFICSMLLHP</sequence>
<name>D7FZR1_ECTSI</name>
<evidence type="ECO:0000313" key="12">
    <source>
        <dbReference type="EMBL" id="CBJ32868.1"/>
    </source>
</evidence>
<accession>D7FZR1</accession>
<evidence type="ECO:0000256" key="4">
    <source>
        <dbReference type="ARBA" id="ARBA00022692"/>
    </source>
</evidence>
<dbReference type="InterPro" id="IPR045221">
    <property type="entry name" value="Sphingomyelin_synth-like"/>
</dbReference>
<keyword evidence="5" id="KW-0746">Sphingolipid metabolism</keyword>
<dbReference type="Pfam" id="PF14360">
    <property type="entry name" value="PAP2_C"/>
    <property type="match status" value="1"/>
</dbReference>
<evidence type="ECO:0000256" key="5">
    <source>
        <dbReference type="ARBA" id="ARBA00022919"/>
    </source>
</evidence>
<dbReference type="PANTHER" id="PTHR21290">
    <property type="entry name" value="SPHINGOMYELIN SYNTHETASE"/>
    <property type="match status" value="1"/>
</dbReference>
<evidence type="ECO:0000256" key="6">
    <source>
        <dbReference type="ARBA" id="ARBA00022989"/>
    </source>
</evidence>
<evidence type="ECO:0000256" key="3">
    <source>
        <dbReference type="ARBA" id="ARBA00022679"/>
    </source>
</evidence>
<feature type="compositionally biased region" description="Basic and acidic residues" evidence="9">
    <location>
        <begin position="32"/>
        <end position="43"/>
    </location>
</feature>
<dbReference type="EMBL" id="FN648579">
    <property type="protein sequence ID" value="CBJ32868.1"/>
    <property type="molecule type" value="Genomic_DNA"/>
</dbReference>
<dbReference type="GO" id="GO:0005789">
    <property type="term" value="C:endoplasmic reticulum membrane"/>
    <property type="evidence" value="ECO:0007669"/>
    <property type="project" value="TreeGrafter"/>
</dbReference>
<evidence type="ECO:0000313" key="13">
    <source>
        <dbReference type="Proteomes" id="UP000002630"/>
    </source>
</evidence>
<dbReference type="InParanoid" id="D7FZR1"/>